<evidence type="ECO:0000256" key="2">
    <source>
        <dbReference type="ARBA" id="ARBA00022801"/>
    </source>
</evidence>
<keyword evidence="3" id="KW-0720">Serine protease</keyword>
<accession>A0A182SBP1</accession>
<comment type="similarity">
    <text evidence="5">Belongs to the peptidase S1 family. CLIP subfamily.</text>
</comment>
<dbReference type="InterPro" id="IPR001254">
    <property type="entry name" value="Trypsin_dom"/>
</dbReference>
<dbReference type="PANTHER" id="PTHR24276">
    <property type="entry name" value="POLYSERASE-RELATED"/>
    <property type="match status" value="1"/>
</dbReference>
<keyword evidence="1" id="KW-0645">Protease</keyword>
<name>A0A182SBP1_9DIPT</name>
<dbReference type="VEuPathDB" id="VectorBase:AMAM003559"/>
<proteinExistence type="inferred from homology"/>
<dbReference type="Gene3D" id="2.40.10.10">
    <property type="entry name" value="Trypsin-like serine proteases"/>
    <property type="match status" value="1"/>
</dbReference>
<dbReference type="InterPro" id="IPR009003">
    <property type="entry name" value="Peptidase_S1_PA"/>
</dbReference>
<keyword evidence="2" id="KW-0378">Hydrolase</keyword>
<dbReference type="EnsemblMetazoa" id="AMAM003559-RA">
    <property type="protein sequence ID" value="AMAM003559-PA"/>
    <property type="gene ID" value="AMAM003559"/>
</dbReference>
<dbReference type="GO" id="GO:0004252">
    <property type="term" value="F:serine-type endopeptidase activity"/>
    <property type="evidence" value="ECO:0007669"/>
    <property type="project" value="InterPro"/>
</dbReference>
<evidence type="ECO:0000259" key="7">
    <source>
        <dbReference type="Pfam" id="PF00089"/>
    </source>
</evidence>
<evidence type="ECO:0000256" key="1">
    <source>
        <dbReference type="ARBA" id="ARBA00022670"/>
    </source>
</evidence>
<evidence type="ECO:0000313" key="9">
    <source>
        <dbReference type="Proteomes" id="UP000075901"/>
    </source>
</evidence>
<feature type="signal peptide" evidence="6">
    <location>
        <begin position="1"/>
        <end position="19"/>
    </location>
</feature>
<reference evidence="9" key="1">
    <citation type="submission" date="2013-09" db="EMBL/GenBank/DDBJ databases">
        <title>The Genome Sequence of Anopheles maculatus species B.</title>
        <authorList>
            <consortium name="The Broad Institute Genomics Platform"/>
            <person name="Neafsey D.E."/>
            <person name="Besansky N."/>
            <person name="Howell P."/>
            <person name="Walton C."/>
            <person name="Young S.K."/>
            <person name="Zeng Q."/>
            <person name="Gargeya S."/>
            <person name="Fitzgerald M."/>
            <person name="Haas B."/>
            <person name="Abouelleil A."/>
            <person name="Allen A.W."/>
            <person name="Alvarado L."/>
            <person name="Arachchi H.M."/>
            <person name="Berlin A.M."/>
            <person name="Chapman S.B."/>
            <person name="Gainer-Dewar J."/>
            <person name="Goldberg J."/>
            <person name="Griggs A."/>
            <person name="Gujja S."/>
            <person name="Hansen M."/>
            <person name="Howarth C."/>
            <person name="Imamovic A."/>
            <person name="Ireland A."/>
            <person name="Larimer J."/>
            <person name="McCowan C."/>
            <person name="Murphy C."/>
            <person name="Pearson M."/>
            <person name="Poon T.W."/>
            <person name="Priest M."/>
            <person name="Roberts A."/>
            <person name="Saif S."/>
            <person name="Shea T."/>
            <person name="Sisk P."/>
            <person name="Sykes S."/>
            <person name="Wortman J."/>
            <person name="Nusbaum C."/>
            <person name="Birren B."/>
        </authorList>
    </citation>
    <scope>NUCLEOTIDE SEQUENCE [LARGE SCALE GENOMIC DNA]</scope>
    <source>
        <strain evidence="9">maculatus3</strain>
    </source>
</reference>
<evidence type="ECO:0000256" key="5">
    <source>
        <dbReference type="ARBA" id="ARBA00024195"/>
    </source>
</evidence>
<dbReference type="Proteomes" id="UP000075901">
    <property type="component" value="Unassembled WGS sequence"/>
</dbReference>
<dbReference type="Pfam" id="PF00089">
    <property type="entry name" value="Trypsin"/>
    <property type="match status" value="1"/>
</dbReference>
<dbReference type="PANTHER" id="PTHR24276:SF96">
    <property type="entry name" value="PEPTIDASE S1 DOMAIN-CONTAINING PROTEIN"/>
    <property type="match status" value="1"/>
</dbReference>
<sequence>MKYACVLTVCAVFVGLVATERTKRQLDDTALIEKYPFIVAITYNGNFVGNGVLVSGMWILSTATVLANPTPANTYRTYAGSANYKSGSRENVVQLIIQHPEYTSSSPANNIAMALMAKLYEETTHLQSVNLGINDVPSSSGTMATFGSGDKMQEVPSSLQSDETCISKLTDEANKKLVGDGLGYCVTIDGPYALGP</sequence>
<feature type="chain" id="PRO_5008135632" description="Peptidase S1 domain-containing protein" evidence="6">
    <location>
        <begin position="20"/>
        <end position="196"/>
    </location>
</feature>
<feature type="domain" description="Peptidase S1" evidence="7">
    <location>
        <begin position="33"/>
        <end position="169"/>
    </location>
</feature>
<dbReference type="AlphaFoldDB" id="A0A182SBP1"/>
<dbReference type="InterPro" id="IPR050430">
    <property type="entry name" value="Peptidase_S1"/>
</dbReference>
<dbReference type="GO" id="GO:0006508">
    <property type="term" value="P:proteolysis"/>
    <property type="evidence" value="ECO:0007669"/>
    <property type="project" value="UniProtKB-KW"/>
</dbReference>
<evidence type="ECO:0000313" key="8">
    <source>
        <dbReference type="EnsemblMetazoa" id="AMAM003559-PA"/>
    </source>
</evidence>
<protein>
    <recommendedName>
        <fullName evidence="7">Peptidase S1 domain-containing protein</fullName>
    </recommendedName>
</protein>
<reference evidence="8" key="2">
    <citation type="submission" date="2020-05" db="UniProtKB">
        <authorList>
            <consortium name="EnsemblMetazoa"/>
        </authorList>
    </citation>
    <scope>IDENTIFICATION</scope>
    <source>
        <strain evidence="8">maculatus3</strain>
    </source>
</reference>
<evidence type="ECO:0000256" key="3">
    <source>
        <dbReference type="ARBA" id="ARBA00022825"/>
    </source>
</evidence>
<organism evidence="8 9">
    <name type="scientific">Anopheles maculatus</name>
    <dbReference type="NCBI Taxonomy" id="74869"/>
    <lineage>
        <taxon>Eukaryota</taxon>
        <taxon>Metazoa</taxon>
        <taxon>Ecdysozoa</taxon>
        <taxon>Arthropoda</taxon>
        <taxon>Hexapoda</taxon>
        <taxon>Insecta</taxon>
        <taxon>Pterygota</taxon>
        <taxon>Neoptera</taxon>
        <taxon>Endopterygota</taxon>
        <taxon>Diptera</taxon>
        <taxon>Nematocera</taxon>
        <taxon>Culicoidea</taxon>
        <taxon>Culicidae</taxon>
        <taxon>Anophelinae</taxon>
        <taxon>Anopheles</taxon>
        <taxon>Anopheles maculatus group</taxon>
    </lineage>
</organism>
<keyword evidence="6" id="KW-0732">Signal</keyword>
<keyword evidence="4" id="KW-1015">Disulfide bond</keyword>
<evidence type="ECO:0000256" key="4">
    <source>
        <dbReference type="ARBA" id="ARBA00023157"/>
    </source>
</evidence>
<keyword evidence="9" id="KW-1185">Reference proteome</keyword>
<dbReference type="InterPro" id="IPR043504">
    <property type="entry name" value="Peptidase_S1_PA_chymotrypsin"/>
</dbReference>
<dbReference type="SUPFAM" id="SSF50494">
    <property type="entry name" value="Trypsin-like serine proteases"/>
    <property type="match status" value="1"/>
</dbReference>
<evidence type="ECO:0000256" key="6">
    <source>
        <dbReference type="SAM" id="SignalP"/>
    </source>
</evidence>